<sequence>MFCLVMLPYMMTAFFYERIFSTIYIKDYEVKTRKHIPHVIFATITILIIYFDSSIGIVLSIIVLLTVREGRVGLENGVIYALHCGRWTLNNVRKTKVLAKNEMSMYFEQLESAWK</sequence>
<proteinExistence type="inferred from homology"/>
<dbReference type="WBParaSite" id="Hba_13873">
    <property type="protein sequence ID" value="Hba_13873"/>
    <property type="gene ID" value="Hba_13873"/>
</dbReference>
<dbReference type="GO" id="GO:0016020">
    <property type="term" value="C:membrane"/>
    <property type="evidence" value="ECO:0007669"/>
    <property type="project" value="InterPro"/>
</dbReference>
<evidence type="ECO:0000313" key="4">
    <source>
        <dbReference type="WBParaSite" id="Hba_13873"/>
    </source>
</evidence>
<keyword evidence="3" id="KW-1185">Reference proteome</keyword>
<reference evidence="4" key="1">
    <citation type="submission" date="2016-11" db="UniProtKB">
        <authorList>
            <consortium name="WormBaseParasite"/>
        </authorList>
    </citation>
    <scope>IDENTIFICATION</scope>
</reference>
<organism evidence="3 4">
    <name type="scientific">Heterorhabditis bacteriophora</name>
    <name type="common">Entomopathogenic nematode worm</name>
    <dbReference type="NCBI Taxonomy" id="37862"/>
    <lineage>
        <taxon>Eukaryota</taxon>
        <taxon>Metazoa</taxon>
        <taxon>Ecdysozoa</taxon>
        <taxon>Nematoda</taxon>
        <taxon>Chromadorea</taxon>
        <taxon>Rhabditida</taxon>
        <taxon>Rhabditina</taxon>
        <taxon>Rhabditomorpha</taxon>
        <taxon>Strongyloidea</taxon>
        <taxon>Heterorhabditidae</taxon>
        <taxon>Heterorhabditis</taxon>
    </lineage>
</organism>
<name>A0A1I7X8V8_HETBA</name>
<dbReference type="InterPro" id="IPR004151">
    <property type="entry name" value="7TM_GPCR_serpentine_rcpt_Sre"/>
</dbReference>
<comment type="similarity">
    <text evidence="1">Belongs to the nematode receptor-like protein sre family.</text>
</comment>
<evidence type="ECO:0000256" key="2">
    <source>
        <dbReference type="SAM" id="Phobius"/>
    </source>
</evidence>
<protein>
    <submittedName>
        <fullName evidence="4">EXS domain-containing protein</fullName>
    </submittedName>
</protein>
<dbReference type="Pfam" id="PF03125">
    <property type="entry name" value="Sre"/>
    <property type="match status" value="1"/>
</dbReference>
<dbReference type="GO" id="GO:0007606">
    <property type="term" value="P:sensory perception of chemical stimulus"/>
    <property type="evidence" value="ECO:0007669"/>
    <property type="project" value="InterPro"/>
</dbReference>
<dbReference type="Proteomes" id="UP000095283">
    <property type="component" value="Unplaced"/>
</dbReference>
<keyword evidence="2" id="KW-0472">Membrane</keyword>
<accession>A0A1I7X8V8</accession>
<keyword evidence="2" id="KW-0812">Transmembrane</keyword>
<keyword evidence="2" id="KW-1133">Transmembrane helix</keyword>
<dbReference type="AlphaFoldDB" id="A0A1I7X8V8"/>
<feature type="transmembrane region" description="Helical" evidence="2">
    <location>
        <begin position="37"/>
        <end position="65"/>
    </location>
</feature>
<evidence type="ECO:0000256" key="1">
    <source>
        <dbReference type="ARBA" id="ARBA00006803"/>
    </source>
</evidence>
<feature type="transmembrane region" description="Helical" evidence="2">
    <location>
        <begin position="6"/>
        <end position="25"/>
    </location>
</feature>
<evidence type="ECO:0000313" key="3">
    <source>
        <dbReference type="Proteomes" id="UP000095283"/>
    </source>
</evidence>